<evidence type="ECO:0000313" key="1">
    <source>
        <dbReference type="EMBL" id="CAI6252465.1"/>
    </source>
</evidence>
<dbReference type="EMBL" id="CAOQHR010000001">
    <property type="protein sequence ID" value="CAI6252465.1"/>
    <property type="molecule type" value="Genomic_DNA"/>
</dbReference>
<name>A0A9W4U2S0_9PLEO</name>
<gene>
    <name evidence="1" type="ORF">PDIGIT_LOCUS1026</name>
</gene>
<reference evidence="1" key="1">
    <citation type="submission" date="2023-01" db="EMBL/GenBank/DDBJ databases">
        <authorList>
            <person name="Van Ghelder C."/>
            <person name="Rancurel C."/>
        </authorList>
    </citation>
    <scope>NUCLEOTIDE SEQUENCE</scope>
    <source>
        <strain evidence="1">CNCM I-4278</strain>
    </source>
</reference>
<dbReference type="AlphaFoldDB" id="A0A9W4U2S0"/>
<protein>
    <submittedName>
        <fullName evidence="1">Uncharacterized protein</fullName>
    </submittedName>
</protein>
<accession>A0A9W4U2S0</accession>
<organism evidence="1 2">
    <name type="scientific">Periconia digitata</name>
    <dbReference type="NCBI Taxonomy" id="1303443"/>
    <lineage>
        <taxon>Eukaryota</taxon>
        <taxon>Fungi</taxon>
        <taxon>Dikarya</taxon>
        <taxon>Ascomycota</taxon>
        <taxon>Pezizomycotina</taxon>
        <taxon>Dothideomycetes</taxon>
        <taxon>Pleosporomycetidae</taxon>
        <taxon>Pleosporales</taxon>
        <taxon>Massarineae</taxon>
        <taxon>Periconiaceae</taxon>
        <taxon>Periconia</taxon>
    </lineage>
</organism>
<comment type="caution">
    <text evidence="1">The sequence shown here is derived from an EMBL/GenBank/DDBJ whole genome shotgun (WGS) entry which is preliminary data.</text>
</comment>
<keyword evidence="2" id="KW-1185">Reference proteome</keyword>
<evidence type="ECO:0000313" key="2">
    <source>
        <dbReference type="Proteomes" id="UP001152607"/>
    </source>
</evidence>
<proteinExistence type="predicted"/>
<sequence>MCTCVRIADGCSMYLFVCPSLLSASLSVTSTYVLSTEGSNIERNNTHHFPNLHVQHPCCTCIKCIKLLHGLHLRIDRPDQRKYHVQRYICRLVLPLAGHPPSMQLFNSSFCI</sequence>
<dbReference type="Proteomes" id="UP001152607">
    <property type="component" value="Unassembled WGS sequence"/>
</dbReference>